<evidence type="ECO:0000256" key="4">
    <source>
        <dbReference type="ARBA" id="ARBA00022475"/>
    </source>
</evidence>
<feature type="coiled-coil region" evidence="11">
    <location>
        <begin position="92"/>
        <end position="138"/>
    </location>
</feature>
<organism evidence="14 15">
    <name type="scientific">Fusibacter ferrireducens</name>
    <dbReference type="NCBI Taxonomy" id="2785058"/>
    <lineage>
        <taxon>Bacteria</taxon>
        <taxon>Bacillati</taxon>
        <taxon>Bacillota</taxon>
        <taxon>Clostridia</taxon>
        <taxon>Eubacteriales</taxon>
        <taxon>Eubacteriales Family XII. Incertae Sedis</taxon>
        <taxon>Fusibacter</taxon>
    </lineage>
</organism>
<feature type="domain" description="ATP synthase epsilon subunit C-terminal" evidence="12">
    <location>
        <begin position="88"/>
        <end position="134"/>
    </location>
</feature>
<proteinExistence type="inferred from homology"/>
<keyword evidence="11" id="KW-0175">Coiled coil</keyword>
<keyword evidence="8 9" id="KW-0066">ATP synthesis</keyword>
<dbReference type="NCBIfam" id="TIGR01216">
    <property type="entry name" value="ATP_synt_epsi"/>
    <property type="match status" value="1"/>
</dbReference>
<keyword evidence="7 9" id="KW-0139">CF(1)</keyword>
<evidence type="ECO:0000313" key="14">
    <source>
        <dbReference type="EMBL" id="MBF4694537.1"/>
    </source>
</evidence>
<evidence type="ECO:0000259" key="13">
    <source>
        <dbReference type="Pfam" id="PF02823"/>
    </source>
</evidence>
<keyword evidence="9" id="KW-0375">Hydrogen ion transport</keyword>
<dbReference type="Pfam" id="PF02823">
    <property type="entry name" value="ATP-synt_DE_N"/>
    <property type="match status" value="1"/>
</dbReference>
<dbReference type="InterPro" id="IPR001469">
    <property type="entry name" value="ATP_synth_F1_dsu/esu"/>
</dbReference>
<reference evidence="14 15" key="1">
    <citation type="submission" date="2020-11" db="EMBL/GenBank/DDBJ databases">
        <title>Fusibacter basophilias sp. nov.</title>
        <authorList>
            <person name="Qiu D."/>
        </authorList>
    </citation>
    <scope>NUCLEOTIDE SEQUENCE [LARGE SCALE GENOMIC DNA]</scope>
    <source>
        <strain evidence="14 15">Q10-2</strain>
    </source>
</reference>
<dbReference type="NCBIfam" id="NF001846">
    <property type="entry name" value="PRK00571.1-3"/>
    <property type="match status" value="1"/>
</dbReference>
<dbReference type="EMBL" id="JADKNH010000009">
    <property type="protein sequence ID" value="MBF4694537.1"/>
    <property type="molecule type" value="Genomic_DNA"/>
</dbReference>
<dbReference type="Gene3D" id="1.20.5.440">
    <property type="entry name" value="ATP synthase delta/epsilon subunit, C-terminal domain"/>
    <property type="match status" value="1"/>
</dbReference>
<evidence type="ECO:0000256" key="10">
    <source>
        <dbReference type="RuleBase" id="RU003656"/>
    </source>
</evidence>
<evidence type="ECO:0000256" key="8">
    <source>
        <dbReference type="ARBA" id="ARBA00023310"/>
    </source>
</evidence>
<dbReference type="InterPro" id="IPR036794">
    <property type="entry name" value="ATP_F1_dsu/esu_C_sf"/>
</dbReference>
<evidence type="ECO:0000256" key="11">
    <source>
        <dbReference type="SAM" id="Coils"/>
    </source>
</evidence>
<keyword evidence="15" id="KW-1185">Reference proteome</keyword>
<dbReference type="RefSeq" id="WP_194702769.1">
    <property type="nucleotide sequence ID" value="NZ_JADKNH010000009.1"/>
</dbReference>
<dbReference type="PANTHER" id="PTHR13822:SF10">
    <property type="entry name" value="ATP SYNTHASE EPSILON CHAIN, CHLOROPLASTIC"/>
    <property type="match status" value="1"/>
</dbReference>
<evidence type="ECO:0000256" key="6">
    <source>
        <dbReference type="ARBA" id="ARBA00023136"/>
    </source>
</evidence>
<evidence type="ECO:0000256" key="1">
    <source>
        <dbReference type="ARBA" id="ARBA00004202"/>
    </source>
</evidence>
<comment type="caution">
    <text evidence="14">The sequence shown here is derived from an EMBL/GenBank/DDBJ whole genome shotgun (WGS) entry which is preliminary data.</text>
</comment>
<evidence type="ECO:0000256" key="9">
    <source>
        <dbReference type="HAMAP-Rule" id="MF_00530"/>
    </source>
</evidence>
<sequence>MGKKFNLEVVTPDRIFFGDETEMAIVRTTEGDFGILHDHEPLVAPLRIGSIRVKQDNGAFRWAACTEGFVIVNDEKVTIITDSAEWADEIDLERAQKAKERAEHRLHIHKVENKDVDVARAKAALERAINRMRLYENK</sequence>
<name>A0ABR9ZVQ1_9FIRM</name>
<dbReference type="InterPro" id="IPR020546">
    <property type="entry name" value="ATP_synth_F1_dsu/esu_N"/>
</dbReference>
<dbReference type="InterPro" id="IPR036771">
    <property type="entry name" value="ATPsynth_dsu/esu_N"/>
</dbReference>
<dbReference type="SUPFAM" id="SSF46604">
    <property type="entry name" value="Epsilon subunit of F1F0-ATP synthase C-terminal domain"/>
    <property type="match status" value="1"/>
</dbReference>
<evidence type="ECO:0000259" key="12">
    <source>
        <dbReference type="Pfam" id="PF00401"/>
    </source>
</evidence>
<keyword evidence="4 9" id="KW-1003">Cell membrane</keyword>
<evidence type="ECO:0000256" key="7">
    <source>
        <dbReference type="ARBA" id="ARBA00023196"/>
    </source>
</evidence>
<dbReference type="Pfam" id="PF00401">
    <property type="entry name" value="ATP-synt_DE"/>
    <property type="match status" value="1"/>
</dbReference>
<evidence type="ECO:0000256" key="2">
    <source>
        <dbReference type="ARBA" id="ARBA00005712"/>
    </source>
</evidence>
<dbReference type="SUPFAM" id="SSF51344">
    <property type="entry name" value="Epsilon subunit of F1F0-ATP synthase N-terminal domain"/>
    <property type="match status" value="1"/>
</dbReference>
<dbReference type="Gene3D" id="2.60.15.10">
    <property type="entry name" value="F0F1 ATP synthase delta/epsilon subunit, N-terminal"/>
    <property type="match status" value="1"/>
</dbReference>
<dbReference type="HAMAP" id="MF_00530">
    <property type="entry name" value="ATP_synth_epsil_bac"/>
    <property type="match status" value="1"/>
</dbReference>
<dbReference type="CDD" id="cd12152">
    <property type="entry name" value="F1-ATPase_delta"/>
    <property type="match status" value="1"/>
</dbReference>
<comment type="function">
    <text evidence="9">Produces ATP from ADP in the presence of a proton gradient across the membrane.</text>
</comment>
<comment type="subcellular location">
    <subcellularLocation>
        <location evidence="1 9">Cell membrane</location>
        <topology evidence="1 9">Peripheral membrane protein</topology>
    </subcellularLocation>
</comment>
<keyword evidence="3 9" id="KW-0813">Transport</keyword>
<dbReference type="PANTHER" id="PTHR13822">
    <property type="entry name" value="ATP SYNTHASE DELTA/EPSILON CHAIN"/>
    <property type="match status" value="1"/>
</dbReference>
<feature type="domain" description="ATP synthase F1 complex delta/epsilon subunit N-terminal" evidence="13">
    <location>
        <begin position="5"/>
        <end position="84"/>
    </location>
</feature>
<evidence type="ECO:0000256" key="5">
    <source>
        <dbReference type="ARBA" id="ARBA00023065"/>
    </source>
</evidence>
<dbReference type="Proteomes" id="UP000614200">
    <property type="component" value="Unassembled WGS sequence"/>
</dbReference>
<protein>
    <recommendedName>
        <fullName evidence="9">ATP synthase epsilon chain</fullName>
    </recommendedName>
    <alternativeName>
        <fullName evidence="9">ATP synthase F1 sector epsilon subunit</fullName>
    </alternativeName>
    <alternativeName>
        <fullName evidence="9">F-ATPase epsilon subunit</fullName>
    </alternativeName>
</protein>
<evidence type="ECO:0000313" key="15">
    <source>
        <dbReference type="Proteomes" id="UP000614200"/>
    </source>
</evidence>
<gene>
    <name evidence="9" type="primary">atpC</name>
    <name evidence="14" type="ORF">ISU02_15610</name>
</gene>
<keyword evidence="6 9" id="KW-0472">Membrane</keyword>
<dbReference type="InterPro" id="IPR020547">
    <property type="entry name" value="ATP_synth_F1_esu_C"/>
</dbReference>
<comment type="similarity">
    <text evidence="2 9 10">Belongs to the ATPase epsilon chain family.</text>
</comment>
<comment type="subunit">
    <text evidence="9 10">F-type ATPases have 2 components, CF(1) - the catalytic core - and CF(0) - the membrane proton channel. CF(1) has five subunits: alpha(3), beta(3), gamma(1), delta(1), epsilon(1). CF(0) has three main subunits: a, b and c.</text>
</comment>
<accession>A0ABR9ZVQ1</accession>
<keyword evidence="5 9" id="KW-0406">Ion transport</keyword>
<evidence type="ECO:0000256" key="3">
    <source>
        <dbReference type="ARBA" id="ARBA00022448"/>
    </source>
</evidence>